<accession>A0A183TMU3</accession>
<dbReference type="AlphaFoldDB" id="A0A183TMU3"/>
<dbReference type="Proteomes" id="UP000275846">
    <property type="component" value="Unassembled WGS sequence"/>
</dbReference>
<dbReference type="EMBL" id="UYSU01043096">
    <property type="protein sequence ID" value="VDM04177.1"/>
    <property type="molecule type" value="Genomic_DNA"/>
</dbReference>
<sequence length="189" mass="20813">MDPLSLVAEHCANSGHMFALQNAEILGRGNYRVTRETIEAWHTEPTSINRCVALPAAYQAHRAQLIERKSKHGIRPNVNSTAGEPRTDMHLTTPQFGADEGAVMITAASITTPTDEETCTQDPRRQLRSMRTQTMAAPLNERHVNSQPFPPPPPFFTPMATEIIPVCMPVKNAKPTKDSPTPSSYSAHC</sequence>
<dbReference type="WBParaSite" id="SSLN_0001846601-mRNA-1">
    <property type="protein sequence ID" value="SSLN_0001846601-mRNA-1"/>
    <property type="gene ID" value="SSLN_0001846601"/>
</dbReference>
<proteinExistence type="predicted"/>
<dbReference type="OrthoDB" id="6274432at2759"/>
<reference evidence="3" key="1">
    <citation type="submission" date="2016-06" db="UniProtKB">
        <authorList>
            <consortium name="WormBaseParasite"/>
        </authorList>
    </citation>
    <scope>IDENTIFICATION</scope>
</reference>
<gene>
    <name evidence="1" type="ORF">SSLN_LOCUS17791</name>
</gene>
<evidence type="ECO:0000313" key="3">
    <source>
        <dbReference type="WBParaSite" id="SSLN_0001846601-mRNA-1"/>
    </source>
</evidence>
<protein>
    <submittedName>
        <fullName evidence="1 3">Uncharacterized protein</fullName>
    </submittedName>
</protein>
<keyword evidence="2" id="KW-1185">Reference proteome</keyword>
<organism evidence="3">
    <name type="scientific">Schistocephalus solidus</name>
    <name type="common">Tapeworm</name>
    <dbReference type="NCBI Taxonomy" id="70667"/>
    <lineage>
        <taxon>Eukaryota</taxon>
        <taxon>Metazoa</taxon>
        <taxon>Spiralia</taxon>
        <taxon>Lophotrochozoa</taxon>
        <taxon>Platyhelminthes</taxon>
        <taxon>Cestoda</taxon>
        <taxon>Eucestoda</taxon>
        <taxon>Diphyllobothriidea</taxon>
        <taxon>Diphyllobothriidae</taxon>
        <taxon>Schistocephalus</taxon>
    </lineage>
</organism>
<evidence type="ECO:0000313" key="2">
    <source>
        <dbReference type="Proteomes" id="UP000275846"/>
    </source>
</evidence>
<evidence type="ECO:0000313" key="1">
    <source>
        <dbReference type="EMBL" id="VDM04177.1"/>
    </source>
</evidence>
<name>A0A183TMU3_SCHSO</name>
<reference evidence="1 2" key="2">
    <citation type="submission" date="2018-11" db="EMBL/GenBank/DDBJ databases">
        <authorList>
            <consortium name="Pathogen Informatics"/>
        </authorList>
    </citation>
    <scope>NUCLEOTIDE SEQUENCE [LARGE SCALE GENOMIC DNA]</scope>
    <source>
        <strain evidence="1 2">NST_G2</strain>
    </source>
</reference>